<dbReference type="eggNOG" id="arCOG07052">
    <property type="taxonomic scope" value="Archaea"/>
</dbReference>
<evidence type="ECO:0000313" key="1">
    <source>
        <dbReference type="EMBL" id="EHP70110.1"/>
    </source>
</evidence>
<keyword evidence="2" id="KW-1185">Reference proteome</keyword>
<protein>
    <submittedName>
        <fullName evidence="1">Uncharacterized protein</fullName>
    </submittedName>
</protein>
<dbReference type="InterPro" id="IPR036868">
    <property type="entry name" value="TusA-like_sf"/>
</dbReference>
<reference evidence="1 2" key="1">
    <citation type="submission" date="2012-01" db="EMBL/GenBank/DDBJ databases">
        <title>Improved High-Quality Draft sequence of Metallosphaera yellowstonensis MK1.</title>
        <authorList>
            <consortium name="US DOE Joint Genome Institute"/>
            <person name="Lucas S."/>
            <person name="Han J."/>
            <person name="Cheng J.-F."/>
            <person name="Goodwin L."/>
            <person name="Pitluck S."/>
            <person name="Peters L."/>
            <person name="Teshima H."/>
            <person name="Detter J.C."/>
            <person name="Han C."/>
            <person name="Tapia R."/>
            <person name="Land M."/>
            <person name="Hauser L."/>
            <person name="Kyrpides N."/>
            <person name="Kozubal M."/>
            <person name="Macur R.E."/>
            <person name="Jay Z."/>
            <person name="Inskeep W."/>
            <person name="Woyke T."/>
        </authorList>
    </citation>
    <scope>NUCLEOTIDE SEQUENCE [LARGE SCALE GENOMIC DNA]</scope>
    <source>
        <strain evidence="1 2">MK1</strain>
    </source>
</reference>
<dbReference type="HOGENOM" id="CLU_192646_0_0_2"/>
<organism evidence="1 2">
    <name type="scientific">Metallosphaera yellowstonensis MK1</name>
    <dbReference type="NCBI Taxonomy" id="671065"/>
    <lineage>
        <taxon>Archaea</taxon>
        <taxon>Thermoproteota</taxon>
        <taxon>Thermoprotei</taxon>
        <taxon>Sulfolobales</taxon>
        <taxon>Sulfolobaceae</taxon>
        <taxon>Metallosphaera</taxon>
    </lineage>
</organism>
<evidence type="ECO:0000313" key="2">
    <source>
        <dbReference type="Proteomes" id="UP000003980"/>
    </source>
</evidence>
<proteinExistence type="predicted"/>
<accession>H2C1I9</accession>
<name>H2C1I9_9CREN</name>
<dbReference type="AlphaFoldDB" id="H2C1I9"/>
<gene>
    <name evidence="1" type="ORF">MetMK1DRAFT_00006120</name>
</gene>
<dbReference type="EMBL" id="JH597761">
    <property type="protein sequence ID" value="EHP70110.1"/>
    <property type="molecule type" value="Genomic_DNA"/>
</dbReference>
<dbReference type="SUPFAM" id="SSF64307">
    <property type="entry name" value="SirA-like"/>
    <property type="match status" value="1"/>
</dbReference>
<sequence>MIRVVKEFTFRRSEICGGRNPIRMILEAMNELGQCEGLTIELDDYDWVLVLRGLAELHEFKVEECEKANNFLKFLVYKSC</sequence>
<dbReference type="Proteomes" id="UP000003980">
    <property type="component" value="Unassembled WGS sequence"/>
</dbReference>